<dbReference type="AlphaFoldDB" id="A0A495QBS6"/>
<proteinExistence type="predicted"/>
<keyword evidence="3" id="KW-1185">Reference proteome</keyword>
<evidence type="ECO:0000313" key="2">
    <source>
        <dbReference type="EMBL" id="RKS68991.1"/>
    </source>
</evidence>
<evidence type="ECO:0000259" key="1">
    <source>
        <dbReference type="Pfam" id="PF09423"/>
    </source>
</evidence>
<dbReference type="EMBL" id="RBWU01000007">
    <property type="protein sequence ID" value="RKS68991.1"/>
    <property type="molecule type" value="Genomic_DNA"/>
</dbReference>
<reference evidence="2 3" key="1">
    <citation type="submission" date="2018-10" db="EMBL/GenBank/DDBJ databases">
        <title>Genomic Encyclopedia of Archaeal and Bacterial Type Strains, Phase II (KMG-II): from individual species to whole genera.</title>
        <authorList>
            <person name="Goeker M."/>
        </authorList>
    </citation>
    <scope>NUCLEOTIDE SEQUENCE [LARGE SCALE GENOMIC DNA]</scope>
    <source>
        <strain evidence="2 3">DSM 43383</strain>
    </source>
</reference>
<dbReference type="SUPFAM" id="SSF56300">
    <property type="entry name" value="Metallo-dependent phosphatases"/>
    <property type="match status" value="1"/>
</dbReference>
<dbReference type="PANTHER" id="PTHR33987">
    <property type="entry name" value="CALCINEURIN-LIKE METALLO-PHOSPHOESTERASE SUPERFAMILY PROTEIN"/>
    <property type="match status" value="1"/>
</dbReference>
<organism evidence="2 3">
    <name type="scientific">Actinomadura pelletieri DSM 43383</name>
    <dbReference type="NCBI Taxonomy" id="1120940"/>
    <lineage>
        <taxon>Bacteria</taxon>
        <taxon>Bacillati</taxon>
        <taxon>Actinomycetota</taxon>
        <taxon>Actinomycetes</taxon>
        <taxon>Streptosporangiales</taxon>
        <taxon>Thermomonosporaceae</taxon>
        <taxon>Actinomadura</taxon>
    </lineage>
</organism>
<name>A0A495QBS6_9ACTN</name>
<dbReference type="Proteomes" id="UP000274601">
    <property type="component" value="Unassembled WGS sequence"/>
</dbReference>
<dbReference type="InterPro" id="IPR038607">
    <property type="entry name" value="PhoD-like_sf"/>
</dbReference>
<dbReference type="OrthoDB" id="327733at2"/>
<protein>
    <submittedName>
        <fullName evidence="2">Phosphodiesterase/alkaline phosphatase D-like protein</fullName>
    </submittedName>
</protein>
<dbReference type="InterPro" id="IPR018946">
    <property type="entry name" value="PhoD-like_MPP"/>
</dbReference>
<dbReference type="RefSeq" id="WP_121437808.1">
    <property type="nucleotide sequence ID" value="NZ_RBWU01000007.1"/>
</dbReference>
<dbReference type="InterPro" id="IPR029052">
    <property type="entry name" value="Metallo-depent_PP-like"/>
</dbReference>
<comment type="caution">
    <text evidence="2">The sequence shown here is derived from an EMBL/GenBank/DDBJ whole genome shotgun (WGS) entry which is preliminary data.</text>
</comment>
<feature type="domain" description="PhoD-like phosphatase metallophosphatase" evidence="1">
    <location>
        <begin position="102"/>
        <end position="340"/>
    </location>
</feature>
<dbReference type="Pfam" id="PF09423">
    <property type="entry name" value="PhoD"/>
    <property type="match status" value="1"/>
</dbReference>
<accession>A0A495QBS6</accession>
<dbReference type="PANTHER" id="PTHR33987:SF1">
    <property type="entry name" value="CALCINEURIN-LIKE METALLO-PHOSPHOESTERASE SUPERFAMILY PROTEIN"/>
    <property type="match status" value="1"/>
</dbReference>
<sequence>MAELVYGWVGGTTATAARFTVCTTDAPQVRVAVSNTPDMANAVRSTPQTPDGRGLSKHEVTGLPADTARYWTVEVDGVALPGTGRFRTLPVPGSQADFGFCFSGDRVKNSDHVVYDRIRAMDPLQFLFLGDLHYDDVDSADQAEYDVRHRTALSRPRYARLIREVPTVHTWDNHDFTGTGGWSGSVGAQAVRRSLLDHGTFYPLAGEQLYYTWVVGRCRFIMLDTRGGRSRPTAPDGAGKSLLGAAQKQWYLELLRKASEPVIFVVESFPHRPSTGDRWLEYRAEYDEINAFVNALGVGSRMVLLSADMHVVAADDGRNSRIGAMELVAAPLDQGSGGGGGTWQIGPIAPPDGTGQFGHVQVNDTGTSITVTFTGYDHNGTVLATLAKEFPVTDHRPTPRTTLRARTEDGWYDAPVLAGTDSGAGTELTPARAWTWQGEDWG</sequence>
<gene>
    <name evidence="2" type="ORF">BZB76_6130</name>
</gene>
<evidence type="ECO:0000313" key="3">
    <source>
        <dbReference type="Proteomes" id="UP000274601"/>
    </source>
</evidence>
<dbReference type="Gene3D" id="3.60.21.70">
    <property type="entry name" value="PhoD-like phosphatase"/>
    <property type="match status" value="1"/>
</dbReference>